<dbReference type="GO" id="GO:0051301">
    <property type="term" value="P:cell division"/>
    <property type="evidence" value="ECO:0007669"/>
    <property type="project" value="UniProtKB-KW"/>
</dbReference>
<comment type="function">
    <text evidence="6">Component of the Pelota-HBS1L complex, a complex that recognizes stalled ribosomes and triggers the No-Go Decay (NGD) pathway. In the Pelota-HBS1L complex, pelo recognizes ribosomes stalled at the 3' end of an mRNA and engages stalled ribosomes by destabilizing mRNA in the mRNA channel.</text>
</comment>
<evidence type="ECO:0000313" key="8">
    <source>
        <dbReference type="EMBL" id="OUS46472.1"/>
    </source>
</evidence>
<dbReference type="InterPro" id="IPR005142">
    <property type="entry name" value="eRF1_3"/>
</dbReference>
<comment type="cofactor">
    <cofactor evidence="1 6">
        <name>a divalent metal cation</name>
        <dbReference type="ChEBI" id="CHEBI:60240"/>
    </cofactor>
</comment>
<dbReference type="eggNOG" id="KOG2869">
    <property type="taxonomic scope" value="Eukaryota"/>
</dbReference>
<dbReference type="SUPFAM" id="SSF53137">
    <property type="entry name" value="Translational machinery components"/>
    <property type="match status" value="1"/>
</dbReference>
<dbReference type="GO" id="GO:0046872">
    <property type="term" value="F:metal ion binding"/>
    <property type="evidence" value="ECO:0007669"/>
    <property type="project" value="UniProtKB-KW"/>
</dbReference>
<dbReference type="GO" id="GO:0071025">
    <property type="term" value="P:RNA surveillance"/>
    <property type="evidence" value="ECO:0007669"/>
    <property type="project" value="InterPro"/>
</dbReference>
<evidence type="ECO:0000256" key="5">
    <source>
        <dbReference type="ARBA" id="ARBA00022723"/>
    </source>
</evidence>
<dbReference type="PANTHER" id="PTHR10853:SF0">
    <property type="entry name" value="PROTEIN PELOTA HOMOLOG"/>
    <property type="match status" value="1"/>
</dbReference>
<evidence type="ECO:0000256" key="2">
    <source>
        <dbReference type="ARBA" id="ARBA00004496"/>
    </source>
</evidence>
<dbReference type="GO" id="GO:0070966">
    <property type="term" value="P:nuclear-transcribed mRNA catabolic process, no-go decay"/>
    <property type="evidence" value="ECO:0007669"/>
    <property type="project" value="InterPro"/>
</dbReference>
<dbReference type="SUPFAM" id="SSF55315">
    <property type="entry name" value="L30e-like"/>
    <property type="match status" value="1"/>
</dbReference>
<dbReference type="SMART" id="SM01194">
    <property type="entry name" value="eRF1_1"/>
    <property type="match status" value="1"/>
</dbReference>
<dbReference type="InterPro" id="IPR042226">
    <property type="entry name" value="eFR1_2_sf"/>
</dbReference>
<keyword evidence="5 6" id="KW-0479">Metal-binding</keyword>
<sequence length="384" mass="42791">MKITSRAFERDAKGWIKVVIPENPDDIWHVYNLISVDDDVECTTTRKIKGLEGERVRDSSAKTKRITLRVRCEDVEYDAEGSTIRIKGRNQTECEEVKLNAYHTLEIAIGRGVKIEKSEWDAVDVRRLEEAADPSTTADLAAVLIVEGQANVVLVSPTRTIVKGRIEASMPRKRGMALMGYEKAETKFFNNVAAVVERHVDFDRVKCLVIAGPGFAKDTFYDFLKLEAVRRNWKTLQTNFNRIVKAHSSSAYVHSLSEVLENPTVRALIADTKAASEVKALDDFFEMLANDPARAFYGPAHVMAAHELQAIDKLLITDGTFRTKNVAHRKMWVRVTEEIAKSGGVTHVFSSAHASGEQLEQLTGVAALLKFPLPDLADAELAPL</sequence>
<comment type="subcellular location">
    <subcellularLocation>
        <location evidence="2 6">Cytoplasm</location>
    </subcellularLocation>
</comment>
<evidence type="ECO:0000259" key="7">
    <source>
        <dbReference type="SMART" id="SM01194"/>
    </source>
</evidence>
<protein>
    <recommendedName>
        <fullName evidence="6">Protein pelota homolog</fullName>
    </recommendedName>
</protein>
<evidence type="ECO:0000256" key="1">
    <source>
        <dbReference type="ARBA" id="ARBA00001968"/>
    </source>
</evidence>
<dbReference type="NCBIfam" id="TIGR00111">
    <property type="entry name" value="pelota"/>
    <property type="match status" value="1"/>
</dbReference>
<dbReference type="InterPro" id="IPR038069">
    <property type="entry name" value="Pelota/DOM34_N"/>
</dbReference>
<dbReference type="InterPro" id="IPR029064">
    <property type="entry name" value="Ribosomal_eL30-like_sf"/>
</dbReference>
<dbReference type="GO" id="GO:0070481">
    <property type="term" value="P:nuclear-transcribed mRNA catabolic process, non-stop decay"/>
    <property type="evidence" value="ECO:0007669"/>
    <property type="project" value="InterPro"/>
</dbReference>
<dbReference type="Gene3D" id="3.30.1330.30">
    <property type="match status" value="1"/>
</dbReference>
<dbReference type="GO" id="GO:0032790">
    <property type="term" value="P:ribosome disassembly"/>
    <property type="evidence" value="ECO:0007669"/>
    <property type="project" value="TreeGrafter"/>
</dbReference>
<accession>A0A1Y5IHB2</accession>
<proteinExistence type="inferred from homology"/>
<keyword evidence="8" id="KW-0132">Cell division</keyword>
<dbReference type="EMBL" id="KZ155783">
    <property type="protein sequence ID" value="OUS46472.1"/>
    <property type="molecule type" value="Genomic_DNA"/>
</dbReference>
<evidence type="ECO:0000256" key="4">
    <source>
        <dbReference type="ARBA" id="ARBA00022490"/>
    </source>
</evidence>
<evidence type="ECO:0000256" key="3">
    <source>
        <dbReference type="ARBA" id="ARBA00009504"/>
    </source>
</evidence>
<dbReference type="InterPro" id="IPR058547">
    <property type="entry name" value="Pelota_N"/>
</dbReference>
<dbReference type="Gene3D" id="2.30.30.870">
    <property type="entry name" value="Pelota, domain A"/>
    <property type="match status" value="1"/>
</dbReference>
<dbReference type="AlphaFoldDB" id="A0A1Y5IHB2"/>
<gene>
    <name evidence="8" type="ORF">BE221DRAFT_113640</name>
</gene>
<dbReference type="GO" id="GO:0070651">
    <property type="term" value="P:nonfunctional rRNA decay"/>
    <property type="evidence" value="ECO:0007669"/>
    <property type="project" value="TreeGrafter"/>
</dbReference>
<dbReference type="SUPFAM" id="SSF159065">
    <property type="entry name" value="Dom34/Pelota N-terminal domain-like"/>
    <property type="match status" value="1"/>
</dbReference>
<keyword evidence="8" id="KW-0131">Cell cycle</keyword>
<dbReference type="PANTHER" id="PTHR10853">
    <property type="entry name" value="PELOTA"/>
    <property type="match status" value="1"/>
</dbReference>
<reference evidence="8" key="1">
    <citation type="submission" date="2017-04" db="EMBL/GenBank/DDBJ databases">
        <title>Population genomics of picophytoplankton unveils novel chromosome hypervariability.</title>
        <authorList>
            <consortium name="DOE Joint Genome Institute"/>
            <person name="Blanc-Mathieu R."/>
            <person name="Krasovec M."/>
            <person name="Hebrard M."/>
            <person name="Yau S."/>
            <person name="Desgranges E."/>
            <person name="Martin J."/>
            <person name="Schackwitz W."/>
            <person name="Kuo A."/>
            <person name="Salin G."/>
            <person name="Donnadieu C."/>
            <person name="Desdevises Y."/>
            <person name="Sanchez-Ferandin S."/>
            <person name="Moreau H."/>
            <person name="Rivals E."/>
            <person name="Grigoriev I.V."/>
            <person name="Grimsley N."/>
            <person name="Eyre-Walker A."/>
            <person name="Piganeau G."/>
        </authorList>
    </citation>
    <scope>NUCLEOTIDE SEQUENCE [LARGE SCALE GENOMIC DNA]</scope>
    <source>
        <strain evidence="8">RCC 1115</strain>
    </source>
</reference>
<dbReference type="Pfam" id="PF03465">
    <property type="entry name" value="eRF1_3"/>
    <property type="match status" value="1"/>
</dbReference>
<dbReference type="Proteomes" id="UP000195557">
    <property type="component" value="Unassembled WGS sequence"/>
</dbReference>
<dbReference type="Pfam" id="PF03464">
    <property type="entry name" value="eRF1_2"/>
    <property type="match status" value="1"/>
</dbReference>
<feature type="domain" description="eRF1/Pelota-like N-terminal" evidence="7">
    <location>
        <begin position="1"/>
        <end position="133"/>
    </location>
</feature>
<organism evidence="8">
    <name type="scientific">Ostreococcus tauri</name>
    <name type="common">Marine green alga</name>
    <dbReference type="NCBI Taxonomy" id="70448"/>
    <lineage>
        <taxon>Eukaryota</taxon>
        <taxon>Viridiplantae</taxon>
        <taxon>Chlorophyta</taxon>
        <taxon>Mamiellophyceae</taxon>
        <taxon>Mamiellales</taxon>
        <taxon>Bathycoccaceae</taxon>
        <taxon>Ostreococcus</taxon>
    </lineage>
</organism>
<name>A0A1Y5IHB2_OSTTA</name>
<dbReference type="GO" id="GO:0005737">
    <property type="term" value="C:cytoplasm"/>
    <property type="evidence" value="ECO:0007669"/>
    <property type="project" value="UniProtKB-SubCell"/>
</dbReference>
<dbReference type="FunFam" id="3.30.1330.30:FF:000008">
    <property type="entry name" value="Protein pelota homolog"/>
    <property type="match status" value="1"/>
</dbReference>
<dbReference type="FunFam" id="2.30.30.870:FF:000002">
    <property type="entry name" value="Protein pelota homolog"/>
    <property type="match status" value="1"/>
</dbReference>
<dbReference type="Gene3D" id="3.30.420.60">
    <property type="entry name" value="eRF1 domain 2"/>
    <property type="match status" value="1"/>
</dbReference>
<dbReference type="InterPro" id="IPR005141">
    <property type="entry name" value="eRF1_2"/>
</dbReference>
<comment type="similarity">
    <text evidence="3 6">Belongs to the eukaryotic release factor 1 family. Pelota subfamily.</text>
</comment>
<dbReference type="InterPro" id="IPR005140">
    <property type="entry name" value="eRF1_Pelota-like_N"/>
</dbReference>
<dbReference type="Pfam" id="PF26356">
    <property type="entry name" value="Pelota_N"/>
    <property type="match status" value="1"/>
</dbReference>
<dbReference type="InterPro" id="IPR004405">
    <property type="entry name" value="TF_pelota"/>
</dbReference>
<evidence type="ECO:0000256" key="6">
    <source>
        <dbReference type="RuleBase" id="RU362019"/>
    </source>
</evidence>
<keyword evidence="4 6" id="KW-0963">Cytoplasm</keyword>